<dbReference type="EMBL" id="BMAW01013549">
    <property type="protein sequence ID" value="GFT34648.1"/>
    <property type="molecule type" value="Genomic_DNA"/>
</dbReference>
<feature type="non-terminal residue" evidence="2">
    <location>
        <position position="34"/>
    </location>
</feature>
<organism evidence="2 3">
    <name type="scientific">Nephila pilipes</name>
    <name type="common">Giant wood spider</name>
    <name type="synonym">Nephila maculata</name>
    <dbReference type="NCBI Taxonomy" id="299642"/>
    <lineage>
        <taxon>Eukaryota</taxon>
        <taxon>Metazoa</taxon>
        <taxon>Ecdysozoa</taxon>
        <taxon>Arthropoda</taxon>
        <taxon>Chelicerata</taxon>
        <taxon>Arachnida</taxon>
        <taxon>Araneae</taxon>
        <taxon>Araneomorphae</taxon>
        <taxon>Entelegynae</taxon>
        <taxon>Araneoidea</taxon>
        <taxon>Nephilidae</taxon>
        <taxon>Nephila</taxon>
    </lineage>
</organism>
<evidence type="ECO:0000313" key="2">
    <source>
        <dbReference type="EMBL" id="GFT34648.1"/>
    </source>
</evidence>
<keyword evidence="3" id="KW-1185">Reference proteome</keyword>
<protein>
    <submittedName>
        <fullName evidence="2">Uncharacterized protein</fullName>
    </submittedName>
</protein>
<dbReference type="Proteomes" id="UP000887013">
    <property type="component" value="Unassembled WGS sequence"/>
</dbReference>
<comment type="caution">
    <text evidence="2">The sequence shown here is derived from an EMBL/GenBank/DDBJ whole genome shotgun (WGS) entry which is preliminary data.</text>
</comment>
<accession>A0A8X6TNL2</accession>
<evidence type="ECO:0000256" key="1">
    <source>
        <dbReference type="SAM" id="MobiDB-lite"/>
    </source>
</evidence>
<evidence type="ECO:0000313" key="3">
    <source>
        <dbReference type="Proteomes" id="UP000887013"/>
    </source>
</evidence>
<proteinExistence type="predicted"/>
<name>A0A8X6TNL2_NEPPI</name>
<sequence>MKKARNEEANEKEARMKSEDKAGMERDDKALEKL</sequence>
<feature type="region of interest" description="Disordered" evidence="1">
    <location>
        <begin position="1"/>
        <end position="34"/>
    </location>
</feature>
<reference evidence="2" key="1">
    <citation type="submission" date="2020-08" db="EMBL/GenBank/DDBJ databases">
        <title>Multicomponent nature underlies the extraordinary mechanical properties of spider dragline silk.</title>
        <authorList>
            <person name="Kono N."/>
            <person name="Nakamura H."/>
            <person name="Mori M."/>
            <person name="Yoshida Y."/>
            <person name="Ohtoshi R."/>
            <person name="Malay A.D."/>
            <person name="Moran D.A.P."/>
            <person name="Tomita M."/>
            <person name="Numata K."/>
            <person name="Arakawa K."/>
        </authorList>
    </citation>
    <scope>NUCLEOTIDE SEQUENCE</scope>
</reference>
<gene>
    <name evidence="2" type="ORF">NPIL_531851</name>
</gene>
<dbReference type="AlphaFoldDB" id="A0A8X6TNL2"/>